<evidence type="ECO:0000313" key="3">
    <source>
        <dbReference type="Proteomes" id="UP000235672"/>
    </source>
</evidence>
<dbReference type="STRING" id="1745343.A0A2J6PKQ4"/>
<dbReference type="AlphaFoldDB" id="A0A2J6PKQ4"/>
<organism evidence="2 3">
    <name type="scientific">Hyaloscypha hepaticicola</name>
    <dbReference type="NCBI Taxonomy" id="2082293"/>
    <lineage>
        <taxon>Eukaryota</taxon>
        <taxon>Fungi</taxon>
        <taxon>Dikarya</taxon>
        <taxon>Ascomycota</taxon>
        <taxon>Pezizomycotina</taxon>
        <taxon>Leotiomycetes</taxon>
        <taxon>Helotiales</taxon>
        <taxon>Hyaloscyphaceae</taxon>
        <taxon>Hyaloscypha</taxon>
    </lineage>
</organism>
<evidence type="ECO:0000313" key="2">
    <source>
        <dbReference type="EMBL" id="PMD14446.1"/>
    </source>
</evidence>
<dbReference type="SUPFAM" id="SSF52047">
    <property type="entry name" value="RNI-like"/>
    <property type="match status" value="1"/>
</dbReference>
<evidence type="ECO:0000259" key="1">
    <source>
        <dbReference type="Pfam" id="PF12937"/>
    </source>
</evidence>
<protein>
    <recommendedName>
        <fullName evidence="1">F-box domain-containing protein</fullName>
    </recommendedName>
</protein>
<dbReference type="InterPro" id="IPR001810">
    <property type="entry name" value="F-box_dom"/>
</dbReference>
<dbReference type="Gene3D" id="3.80.10.10">
    <property type="entry name" value="Ribonuclease Inhibitor"/>
    <property type="match status" value="1"/>
</dbReference>
<dbReference type="EMBL" id="KZ613522">
    <property type="protein sequence ID" value="PMD14446.1"/>
    <property type="molecule type" value="Genomic_DNA"/>
</dbReference>
<dbReference type="Proteomes" id="UP000235672">
    <property type="component" value="Unassembled WGS sequence"/>
</dbReference>
<accession>A0A2J6PKQ4</accession>
<keyword evidence="3" id="KW-1185">Reference proteome</keyword>
<dbReference type="InterPro" id="IPR036047">
    <property type="entry name" value="F-box-like_dom_sf"/>
</dbReference>
<reference evidence="2 3" key="1">
    <citation type="submission" date="2016-05" db="EMBL/GenBank/DDBJ databases">
        <title>A degradative enzymes factory behind the ericoid mycorrhizal symbiosis.</title>
        <authorList>
            <consortium name="DOE Joint Genome Institute"/>
            <person name="Martino E."/>
            <person name="Morin E."/>
            <person name="Grelet G."/>
            <person name="Kuo A."/>
            <person name="Kohler A."/>
            <person name="Daghino S."/>
            <person name="Barry K."/>
            <person name="Choi C."/>
            <person name="Cichocki N."/>
            <person name="Clum A."/>
            <person name="Copeland A."/>
            <person name="Hainaut M."/>
            <person name="Haridas S."/>
            <person name="Labutti K."/>
            <person name="Lindquist E."/>
            <person name="Lipzen A."/>
            <person name="Khouja H.-R."/>
            <person name="Murat C."/>
            <person name="Ohm R."/>
            <person name="Olson A."/>
            <person name="Spatafora J."/>
            <person name="Veneault-Fourrey C."/>
            <person name="Henrissat B."/>
            <person name="Grigoriev I."/>
            <person name="Martin F."/>
            <person name="Perotto S."/>
        </authorList>
    </citation>
    <scope>NUCLEOTIDE SEQUENCE [LARGE SCALE GENOMIC DNA]</scope>
    <source>
        <strain evidence="2 3">UAMH 7357</strain>
    </source>
</reference>
<feature type="domain" description="F-box" evidence="1">
    <location>
        <begin position="52"/>
        <end position="97"/>
    </location>
</feature>
<dbReference type="SUPFAM" id="SSF81383">
    <property type="entry name" value="F-box domain"/>
    <property type="match status" value="1"/>
</dbReference>
<gene>
    <name evidence="2" type="ORF">NA56DRAFT_378331</name>
</gene>
<name>A0A2J6PKQ4_9HELO</name>
<dbReference type="OrthoDB" id="2125396at2759"/>
<dbReference type="InterPro" id="IPR032675">
    <property type="entry name" value="LRR_dom_sf"/>
</dbReference>
<dbReference type="Pfam" id="PF12937">
    <property type="entry name" value="F-box-like"/>
    <property type="match status" value="1"/>
</dbReference>
<proteinExistence type="predicted"/>
<sequence>MALDAQSNWNVEMAQPLKIPIRLSSQKPIAELPPPSSIQTIIPSPSGREILLPSEIIAQILSYIPRRENTQSTFWACCLVSRAWYSASIALLYNRPYVNGGNFAEFVRTVCPSKNAHIRLSTLAILVRKLDMGELVHNSSRSLTARLLGRLKGNIEEFVAPQASFALNSFAALSKCTKLRHLDLSLISASISNKLLFQTLKSLQELETLFFPRSSSHDQENTDVPYAWPPKLKVLHLAGGINDHFLPKQLTNAPLSLQRFSIQHCPQVYASSLLRTLETLGPQLQHLTIRHPMPQFWVGALDSVLDTCPSLLALRISADFVSQEMFSCVYLKSPHPLQILDLECSPTAGADVGISANSIYDAIEEGRLPDLRSVRVSVRLAWAATEGSRTDASDLAEILDEAEMEKPLGIATGVWYSLPD</sequence>